<evidence type="ECO:0000256" key="1">
    <source>
        <dbReference type="SAM" id="Phobius"/>
    </source>
</evidence>
<organism evidence="2 3">
    <name type="scientific">Clostridium perfringens</name>
    <dbReference type="NCBI Taxonomy" id="1502"/>
    <lineage>
        <taxon>Bacteria</taxon>
        <taxon>Bacillati</taxon>
        <taxon>Bacillota</taxon>
        <taxon>Clostridia</taxon>
        <taxon>Eubacteriales</taxon>
        <taxon>Clostridiaceae</taxon>
        <taxon>Clostridium</taxon>
    </lineage>
</organism>
<dbReference type="RefSeq" id="WP_011591721.1">
    <property type="nucleotide sequence ID" value="NZ_CABEEQ010000002.1"/>
</dbReference>
<evidence type="ECO:0000313" key="2">
    <source>
        <dbReference type="EMBL" id="SQC08190.1"/>
    </source>
</evidence>
<name>A0A2X2WTA4_CLOPF</name>
<keyword evidence="1" id="KW-0812">Transmembrane</keyword>
<reference evidence="2 3" key="1">
    <citation type="submission" date="2018-06" db="EMBL/GenBank/DDBJ databases">
        <authorList>
            <consortium name="Pathogen Informatics"/>
            <person name="Doyle S."/>
        </authorList>
    </citation>
    <scope>NUCLEOTIDE SEQUENCE [LARGE SCALE GENOMIC DNA]</scope>
    <source>
        <strain evidence="2 3">NCTC8081</strain>
    </source>
</reference>
<keyword evidence="1" id="KW-1133">Transmembrane helix</keyword>
<dbReference type="AlphaFoldDB" id="A0A2X2WTA4"/>
<keyword evidence="1" id="KW-0472">Membrane</keyword>
<proteinExistence type="predicted"/>
<dbReference type="EMBL" id="UAWO01000002">
    <property type="protein sequence ID" value="SQC08190.1"/>
    <property type="molecule type" value="Genomic_DNA"/>
</dbReference>
<accession>A0A2X2WTA4</accession>
<protein>
    <submittedName>
        <fullName evidence="2">Uncharacterized protein</fullName>
    </submittedName>
</protein>
<evidence type="ECO:0000313" key="3">
    <source>
        <dbReference type="Proteomes" id="UP000250234"/>
    </source>
</evidence>
<sequence>MKKFFIMVLSIIIIVGGVLFYRFKTRKFLNFNLESISIEQATESDFSNSLSKDNKNEEPLDYFDIVFSIRAKNTSKNLCTDNIVPHIILPKELKSNGYIDIGLNPLSSTDEIILPGHEKGFPYKLFVKKGKYSKEELLKLLKECKFKVNIVSFKKTKMQFLTYGGSVEYIE</sequence>
<gene>
    <name evidence="2" type="ORF">NCTC8081_02110</name>
</gene>
<dbReference type="Proteomes" id="UP000250234">
    <property type="component" value="Unassembled WGS sequence"/>
</dbReference>
<feature type="transmembrane region" description="Helical" evidence="1">
    <location>
        <begin position="6"/>
        <end position="23"/>
    </location>
</feature>